<dbReference type="PROSITE" id="PS00356">
    <property type="entry name" value="HTH_LACI_1"/>
    <property type="match status" value="1"/>
</dbReference>
<gene>
    <name evidence="5" type="ORF">Arub01_51540</name>
</gene>
<dbReference type="Pfam" id="PF13377">
    <property type="entry name" value="Peripla_BP_3"/>
    <property type="match status" value="1"/>
</dbReference>
<evidence type="ECO:0000256" key="1">
    <source>
        <dbReference type="ARBA" id="ARBA00023015"/>
    </source>
</evidence>
<dbReference type="Proteomes" id="UP001165124">
    <property type="component" value="Unassembled WGS sequence"/>
</dbReference>
<dbReference type="EMBL" id="BSRZ01000018">
    <property type="protein sequence ID" value="GLW66910.1"/>
    <property type="molecule type" value="Genomic_DNA"/>
</dbReference>
<dbReference type="RefSeq" id="WP_227023374.1">
    <property type="nucleotide sequence ID" value="NZ_BSRZ01000018.1"/>
</dbReference>
<dbReference type="PANTHER" id="PTHR30146:SF109">
    <property type="entry name" value="HTH-TYPE TRANSCRIPTIONAL REGULATOR GALS"/>
    <property type="match status" value="1"/>
</dbReference>
<dbReference type="SUPFAM" id="SSF47413">
    <property type="entry name" value="lambda repressor-like DNA-binding domains"/>
    <property type="match status" value="1"/>
</dbReference>
<dbReference type="GO" id="GO:0000976">
    <property type="term" value="F:transcription cis-regulatory region binding"/>
    <property type="evidence" value="ECO:0007669"/>
    <property type="project" value="TreeGrafter"/>
</dbReference>
<dbReference type="SMART" id="SM00354">
    <property type="entry name" value="HTH_LACI"/>
    <property type="match status" value="1"/>
</dbReference>
<evidence type="ECO:0000313" key="6">
    <source>
        <dbReference type="Proteomes" id="UP001165124"/>
    </source>
</evidence>
<dbReference type="PROSITE" id="PS50932">
    <property type="entry name" value="HTH_LACI_2"/>
    <property type="match status" value="1"/>
</dbReference>
<dbReference type="AlphaFoldDB" id="A0A9W6PYV1"/>
<dbReference type="Gene3D" id="3.40.50.2300">
    <property type="match status" value="2"/>
</dbReference>
<keyword evidence="6" id="KW-1185">Reference proteome</keyword>
<dbReference type="Pfam" id="PF00356">
    <property type="entry name" value="LacI"/>
    <property type="match status" value="1"/>
</dbReference>
<dbReference type="CDD" id="cd06267">
    <property type="entry name" value="PBP1_LacI_sugar_binding-like"/>
    <property type="match status" value="1"/>
</dbReference>
<dbReference type="CDD" id="cd01392">
    <property type="entry name" value="HTH_LacI"/>
    <property type="match status" value="1"/>
</dbReference>
<dbReference type="PANTHER" id="PTHR30146">
    <property type="entry name" value="LACI-RELATED TRANSCRIPTIONAL REPRESSOR"/>
    <property type="match status" value="1"/>
</dbReference>
<keyword evidence="1" id="KW-0805">Transcription regulation</keyword>
<evidence type="ECO:0000256" key="2">
    <source>
        <dbReference type="ARBA" id="ARBA00023125"/>
    </source>
</evidence>
<dbReference type="InterPro" id="IPR028082">
    <property type="entry name" value="Peripla_BP_I"/>
</dbReference>
<dbReference type="InterPro" id="IPR010982">
    <property type="entry name" value="Lambda_DNA-bd_dom_sf"/>
</dbReference>
<dbReference type="InterPro" id="IPR046335">
    <property type="entry name" value="LacI/GalR-like_sensor"/>
</dbReference>
<proteinExistence type="predicted"/>
<keyword evidence="3" id="KW-0804">Transcription</keyword>
<protein>
    <submittedName>
        <fullName evidence="5">LacI family transcriptional regulator</fullName>
    </submittedName>
</protein>
<dbReference type="InterPro" id="IPR000843">
    <property type="entry name" value="HTH_LacI"/>
</dbReference>
<evidence type="ECO:0000313" key="5">
    <source>
        <dbReference type="EMBL" id="GLW66910.1"/>
    </source>
</evidence>
<evidence type="ECO:0000259" key="4">
    <source>
        <dbReference type="PROSITE" id="PS50932"/>
    </source>
</evidence>
<accession>A0A9W6PYV1</accession>
<dbReference type="Gene3D" id="1.10.260.40">
    <property type="entry name" value="lambda repressor-like DNA-binding domains"/>
    <property type="match status" value="1"/>
</dbReference>
<name>A0A9W6PYV1_9ACTN</name>
<organism evidence="5 6">
    <name type="scientific">Actinomadura rubrobrunea</name>
    <dbReference type="NCBI Taxonomy" id="115335"/>
    <lineage>
        <taxon>Bacteria</taxon>
        <taxon>Bacillati</taxon>
        <taxon>Actinomycetota</taxon>
        <taxon>Actinomycetes</taxon>
        <taxon>Streptosporangiales</taxon>
        <taxon>Thermomonosporaceae</taxon>
        <taxon>Actinomadura</taxon>
    </lineage>
</organism>
<comment type="caution">
    <text evidence="5">The sequence shown here is derived from an EMBL/GenBank/DDBJ whole genome shotgun (WGS) entry which is preliminary data.</text>
</comment>
<sequence>MTNEESEPKRPAATRAATMKDVAARVGVSIKTVSRVVNGHDDVHPDTRARIEAAMKELNFRPNVMASMIRRRGGRTASIGLVVEDLANPFMAQLARAVADSALCRQHLVLIGSSDGDPERERELVAVFLTRRVDGLIIVPSGDDQSYLKAETDRGLPIVFVDRLGQRIEADAVVSDNASGTAQAVRHLLAHGHRRIGYLGDLRGFYTAQARLQGYEEALRAATGGVDPRLVRMDVHTVAQAEQEARALLGSDDPPTALLCGNNLITVGALHALQALDLRQKVALIGFDDQDLAHLLTPALTVVAQDVPAIGRTAAERLFLRLNAQPDEQAPYERLTIPVTLIPRGSGEIPAGAPAEHGDRADR</sequence>
<evidence type="ECO:0000256" key="3">
    <source>
        <dbReference type="ARBA" id="ARBA00023163"/>
    </source>
</evidence>
<keyword evidence="2" id="KW-0238">DNA-binding</keyword>
<dbReference type="SUPFAM" id="SSF53822">
    <property type="entry name" value="Periplasmic binding protein-like I"/>
    <property type="match status" value="1"/>
</dbReference>
<feature type="domain" description="HTH lacI-type" evidence="4">
    <location>
        <begin position="17"/>
        <end position="71"/>
    </location>
</feature>
<dbReference type="GO" id="GO:0003700">
    <property type="term" value="F:DNA-binding transcription factor activity"/>
    <property type="evidence" value="ECO:0007669"/>
    <property type="project" value="TreeGrafter"/>
</dbReference>
<reference evidence="5" key="1">
    <citation type="submission" date="2023-02" db="EMBL/GenBank/DDBJ databases">
        <title>Actinomadura rubrobrunea NBRC 14622.</title>
        <authorList>
            <person name="Ichikawa N."/>
            <person name="Sato H."/>
            <person name="Tonouchi N."/>
        </authorList>
    </citation>
    <scope>NUCLEOTIDE SEQUENCE</scope>
    <source>
        <strain evidence="5">NBRC 14622</strain>
    </source>
</reference>